<dbReference type="CDD" id="cd12183">
    <property type="entry name" value="LDH_like_2"/>
    <property type="match status" value="1"/>
</dbReference>
<dbReference type="Proteomes" id="UP001069090">
    <property type="component" value="Unassembled WGS sequence"/>
</dbReference>
<dbReference type="Pfam" id="PF00389">
    <property type="entry name" value="2-Hacid_dh"/>
    <property type="match status" value="1"/>
</dbReference>
<name>A0A9J6RRK9_9GAMM</name>
<evidence type="ECO:0000313" key="8">
    <source>
        <dbReference type="Proteomes" id="UP001069090"/>
    </source>
</evidence>
<dbReference type="PROSITE" id="PS00065">
    <property type="entry name" value="D_2_HYDROXYACID_DH_1"/>
    <property type="match status" value="1"/>
</dbReference>
<dbReference type="InterPro" id="IPR029753">
    <property type="entry name" value="D-isomer_DH_CS"/>
</dbReference>
<dbReference type="FunFam" id="3.40.50.720:FF:000041">
    <property type="entry name" value="D-3-phosphoglycerate dehydrogenase"/>
    <property type="match status" value="1"/>
</dbReference>
<protein>
    <submittedName>
        <fullName evidence="7">2-hydroxyacid dehydrogenase</fullName>
    </submittedName>
</protein>
<keyword evidence="8" id="KW-1185">Reference proteome</keyword>
<dbReference type="PROSITE" id="PS00670">
    <property type="entry name" value="D_2_HYDROXYACID_DH_2"/>
    <property type="match status" value="1"/>
</dbReference>
<dbReference type="AlphaFoldDB" id="A0A9J6RRK9"/>
<evidence type="ECO:0000256" key="1">
    <source>
        <dbReference type="ARBA" id="ARBA00005854"/>
    </source>
</evidence>
<dbReference type="SUPFAM" id="SSF51735">
    <property type="entry name" value="NAD(P)-binding Rossmann-fold domains"/>
    <property type="match status" value="1"/>
</dbReference>
<dbReference type="GO" id="GO:0008720">
    <property type="term" value="F:D-lactate dehydrogenase (NAD+) activity"/>
    <property type="evidence" value="ECO:0007669"/>
    <property type="project" value="TreeGrafter"/>
</dbReference>
<feature type="domain" description="D-isomer specific 2-hydroxyacid dehydrogenase catalytic" evidence="5">
    <location>
        <begin position="5"/>
        <end position="327"/>
    </location>
</feature>
<comment type="similarity">
    <text evidence="1 4">Belongs to the D-isomer specific 2-hydroxyacid dehydrogenase family.</text>
</comment>
<dbReference type="GO" id="GO:0004617">
    <property type="term" value="F:phosphoglycerate dehydrogenase activity"/>
    <property type="evidence" value="ECO:0007669"/>
    <property type="project" value="UniProtKB-ARBA"/>
</dbReference>
<dbReference type="GO" id="GO:0051287">
    <property type="term" value="F:NAD binding"/>
    <property type="evidence" value="ECO:0007669"/>
    <property type="project" value="InterPro"/>
</dbReference>
<dbReference type="GO" id="GO:0006564">
    <property type="term" value="P:L-serine biosynthetic process"/>
    <property type="evidence" value="ECO:0007669"/>
    <property type="project" value="UniProtKB-ARBA"/>
</dbReference>
<dbReference type="SUPFAM" id="SSF52283">
    <property type="entry name" value="Formate/glycerate dehydrogenase catalytic domain-like"/>
    <property type="match status" value="1"/>
</dbReference>
<proteinExistence type="inferred from homology"/>
<sequence>MKTLFFSSKPYDKKFFTLANHQQLALRFVEEKLSITTVNLLSDETAVCVFVNDIVDKEVITALAEKGVKLIALRCAGVNNVDLNAAAQQGIKVVRVAAYSPHAVAEHTLGLMLSLNRKMHRAYNRTREGNFALEGLLGFDFYGRTLGIIGTGNIGAIVATISAAMGMQVIAHDPVTNPQCVAQGVDYVSMEQLFCQADVISIHCPLTPQTQHLIDAKALAKMKTGVMIINTSRGAVLDTSAIIDGLKSKKIAYLGLDVYEQESELFFEDLSSEIIQDDIFGRLLTFPNVLITAHQGFFTEDALTNIADTTLTSLAEFSQGKALSHQVKI</sequence>
<dbReference type="RefSeq" id="WP_258333022.1">
    <property type="nucleotide sequence ID" value="NZ_JAPTGG010000022.1"/>
</dbReference>
<evidence type="ECO:0000256" key="3">
    <source>
        <dbReference type="ARBA" id="ARBA00023027"/>
    </source>
</evidence>
<dbReference type="Gene3D" id="3.40.50.720">
    <property type="entry name" value="NAD(P)-binding Rossmann-like Domain"/>
    <property type="match status" value="2"/>
</dbReference>
<reference evidence="7 8" key="1">
    <citation type="submission" date="2022-12" db="EMBL/GenBank/DDBJ databases">
        <title>Dasania phycosphaerae sp. nov., isolated from particulate material of the south coast of Korea.</title>
        <authorList>
            <person name="Jiang Y."/>
        </authorList>
    </citation>
    <scope>NUCLEOTIDE SEQUENCE [LARGE SCALE GENOMIC DNA]</scope>
    <source>
        <strain evidence="7 8">GY-19</strain>
    </source>
</reference>
<evidence type="ECO:0000256" key="4">
    <source>
        <dbReference type="RuleBase" id="RU003719"/>
    </source>
</evidence>
<evidence type="ECO:0000259" key="5">
    <source>
        <dbReference type="Pfam" id="PF00389"/>
    </source>
</evidence>
<dbReference type="EMBL" id="JAPTGG010000022">
    <property type="protein sequence ID" value="MCZ0867092.1"/>
    <property type="molecule type" value="Genomic_DNA"/>
</dbReference>
<evidence type="ECO:0000259" key="6">
    <source>
        <dbReference type="Pfam" id="PF02826"/>
    </source>
</evidence>
<dbReference type="PANTHER" id="PTHR43026">
    <property type="entry name" value="2-HYDROXYACID DEHYDROGENASE HOMOLOG 1-RELATED"/>
    <property type="match status" value="1"/>
</dbReference>
<dbReference type="Pfam" id="PF02826">
    <property type="entry name" value="2-Hacid_dh_C"/>
    <property type="match status" value="1"/>
</dbReference>
<dbReference type="PANTHER" id="PTHR43026:SF1">
    <property type="entry name" value="2-HYDROXYACID DEHYDROGENASE HOMOLOG 1-RELATED"/>
    <property type="match status" value="1"/>
</dbReference>
<evidence type="ECO:0000313" key="7">
    <source>
        <dbReference type="EMBL" id="MCZ0867092.1"/>
    </source>
</evidence>
<dbReference type="InterPro" id="IPR058205">
    <property type="entry name" value="D-LDH-like"/>
</dbReference>
<evidence type="ECO:0000256" key="2">
    <source>
        <dbReference type="ARBA" id="ARBA00023002"/>
    </source>
</evidence>
<keyword evidence="3" id="KW-0520">NAD</keyword>
<feature type="domain" description="D-isomer specific 2-hydroxyacid dehydrogenase NAD-binding" evidence="6">
    <location>
        <begin position="109"/>
        <end position="296"/>
    </location>
</feature>
<dbReference type="PROSITE" id="PS00671">
    <property type="entry name" value="D_2_HYDROXYACID_DH_3"/>
    <property type="match status" value="1"/>
</dbReference>
<comment type="caution">
    <text evidence="7">The sequence shown here is derived from an EMBL/GenBank/DDBJ whole genome shotgun (WGS) entry which is preliminary data.</text>
</comment>
<keyword evidence="2 4" id="KW-0560">Oxidoreductase</keyword>
<organism evidence="7 8">
    <name type="scientific">Dasania phycosphaerae</name>
    <dbReference type="NCBI Taxonomy" id="2950436"/>
    <lineage>
        <taxon>Bacteria</taxon>
        <taxon>Pseudomonadati</taxon>
        <taxon>Pseudomonadota</taxon>
        <taxon>Gammaproteobacteria</taxon>
        <taxon>Cellvibrionales</taxon>
        <taxon>Spongiibacteraceae</taxon>
        <taxon>Dasania</taxon>
    </lineage>
</organism>
<dbReference type="InterPro" id="IPR029752">
    <property type="entry name" value="D-isomer_DH_CS1"/>
</dbReference>
<dbReference type="InterPro" id="IPR006139">
    <property type="entry name" value="D-isomer_2_OHA_DH_cat_dom"/>
</dbReference>
<gene>
    <name evidence="7" type="ORF">O0V09_17980</name>
</gene>
<dbReference type="InterPro" id="IPR006140">
    <property type="entry name" value="D-isomer_DH_NAD-bd"/>
</dbReference>
<dbReference type="GO" id="GO:0047545">
    <property type="term" value="F:(S)-2-hydroxyglutarate dehydrogenase activity"/>
    <property type="evidence" value="ECO:0007669"/>
    <property type="project" value="UniProtKB-ARBA"/>
</dbReference>
<accession>A0A9J6RRK9</accession>
<dbReference type="InterPro" id="IPR036291">
    <property type="entry name" value="NAD(P)-bd_dom_sf"/>
</dbReference>